<reference evidence="1" key="1">
    <citation type="submission" date="2019-08" db="EMBL/GenBank/DDBJ databases">
        <authorList>
            <person name="Kucharzyk K."/>
            <person name="Murdoch R.W."/>
            <person name="Higgins S."/>
            <person name="Loffler F."/>
        </authorList>
    </citation>
    <scope>NUCLEOTIDE SEQUENCE</scope>
</reference>
<gene>
    <name evidence="1" type="ORF">SDC9_20877</name>
</gene>
<protein>
    <submittedName>
        <fullName evidence="1">Uncharacterized protein</fullName>
    </submittedName>
</protein>
<organism evidence="1">
    <name type="scientific">bioreactor metagenome</name>
    <dbReference type="NCBI Taxonomy" id="1076179"/>
    <lineage>
        <taxon>unclassified sequences</taxon>
        <taxon>metagenomes</taxon>
        <taxon>ecological metagenomes</taxon>
    </lineage>
</organism>
<name>A0A644U7X8_9ZZZZ</name>
<comment type="caution">
    <text evidence="1">The sequence shown here is derived from an EMBL/GenBank/DDBJ whole genome shotgun (WGS) entry which is preliminary data.</text>
</comment>
<evidence type="ECO:0000313" key="1">
    <source>
        <dbReference type="EMBL" id="MPL75056.1"/>
    </source>
</evidence>
<dbReference type="EMBL" id="VSSQ01000085">
    <property type="protein sequence ID" value="MPL75056.1"/>
    <property type="molecule type" value="Genomic_DNA"/>
</dbReference>
<sequence length="229" mass="26516">MNDAEKLDIVERVPVFHFALITPRNAVVAETPSELWAAIAYRKSFTCKIFAEPDLKLLHCFVGQKFCPFYYENIYEEGLAGRLQIPLNNASYYAIEDGFHSLEQADEQALPFIEQNEITPDNFDQGCWAITGLNGFYVAHSASEMVGVLLSNKFKNPVAEWCCDFRSGLVKARWSYAQRFYQRFCYQNETLEFIPMDVHWFIDSAYEQRESRRTPPSLWMSKLAEMGLL</sequence>
<accession>A0A644U7X8</accession>
<dbReference type="AlphaFoldDB" id="A0A644U7X8"/>
<proteinExistence type="predicted"/>